<keyword evidence="10 12" id="KW-0472">Membrane</keyword>
<evidence type="ECO:0000256" key="6">
    <source>
        <dbReference type="ARBA" id="ARBA00022840"/>
    </source>
</evidence>
<dbReference type="GO" id="GO:0019829">
    <property type="term" value="F:ATPase-coupled monoatomic cation transmembrane transporter activity"/>
    <property type="evidence" value="ECO:0007669"/>
    <property type="project" value="TreeGrafter"/>
</dbReference>
<feature type="transmembrane region" description="Helical" evidence="12">
    <location>
        <begin position="1314"/>
        <end position="1333"/>
    </location>
</feature>
<accession>A0A0G4G7V3</accession>
<dbReference type="SUPFAM" id="SSF81665">
    <property type="entry name" value="Calcium ATPase, transmembrane domain M"/>
    <property type="match status" value="1"/>
</dbReference>
<dbReference type="GO" id="GO:0016020">
    <property type="term" value="C:membrane"/>
    <property type="evidence" value="ECO:0007669"/>
    <property type="project" value="UniProtKB-SubCell"/>
</dbReference>
<feature type="transmembrane region" description="Helical" evidence="12">
    <location>
        <begin position="1224"/>
        <end position="1249"/>
    </location>
</feature>
<dbReference type="SFLD" id="SFLDG00002">
    <property type="entry name" value="C1.7:_P-type_atpase_like"/>
    <property type="match status" value="1"/>
</dbReference>
<feature type="transmembrane region" description="Helical" evidence="12">
    <location>
        <begin position="1255"/>
        <end position="1274"/>
    </location>
</feature>
<feature type="signal peptide" evidence="13">
    <location>
        <begin position="1"/>
        <end position="31"/>
    </location>
</feature>
<feature type="transmembrane region" description="Helical" evidence="12">
    <location>
        <begin position="622"/>
        <end position="645"/>
    </location>
</feature>
<feature type="compositionally biased region" description="Polar residues" evidence="11">
    <location>
        <begin position="708"/>
        <end position="725"/>
    </location>
</feature>
<evidence type="ECO:0000256" key="1">
    <source>
        <dbReference type="ARBA" id="ARBA00004141"/>
    </source>
</evidence>
<protein>
    <recommendedName>
        <fullName evidence="14">P-type ATPase A domain-containing protein</fullName>
    </recommendedName>
</protein>
<dbReference type="Pfam" id="PF00122">
    <property type="entry name" value="E1-E2_ATPase"/>
    <property type="match status" value="1"/>
</dbReference>
<dbReference type="PhylomeDB" id="A0A0G4G7V3"/>
<organism evidence="15">
    <name type="scientific">Chromera velia CCMP2878</name>
    <dbReference type="NCBI Taxonomy" id="1169474"/>
    <lineage>
        <taxon>Eukaryota</taxon>
        <taxon>Sar</taxon>
        <taxon>Alveolata</taxon>
        <taxon>Colpodellida</taxon>
        <taxon>Chromeraceae</taxon>
        <taxon>Chromera</taxon>
    </lineage>
</organism>
<feature type="domain" description="P-type ATPase A" evidence="14">
    <location>
        <begin position="453"/>
        <end position="575"/>
    </location>
</feature>
<feature type="compositionally biased region" description="Polar residues" evidence="11">
    <location>
        <begin position="1508"/>
        <end position="1523"/>
    </location>
</feature>
<keyword evidence="5" id="KW-0547">Nucleotide-binding</keyword>
<dbReference type="Gene3D" id="1.20.1110.10">
    <property type="entry name" value="Calcium-transporting ATPase, transmembrane domain"/>
    <property type="match status" value="1"/>
</dbReference>
<dbReference type="VEuPathDB" id="CryptoDB:Cvel_20617"/>
<evidence type="ECO:0000256" key="11">
    <source>
        <dbReference type="SAM" id="MobiDB-lite"/>
    </source>
</evidence>
<comment type="subcellular location">
    <subcellularLocation>
        <location evidence="1">Membrane</location>
        <topology evidence="1">Multi-pass membrane protein</topology>
    </subcellularLocation>
</comment>
<dbReference type="Gene3D" id="3.40.50.1000">
    <property type="entry name" value="HAD superfamily/HAD-like"/>
    <property type="match status" value="2"/>
</dbReference>
<dbReference type="GO" id="GO:0140358">
    <property type="term" value="F:P-type transmembrane transporter activity"/>
    <property type="evidence" value="ECO:0007669"/>
    <property type="project" value="InterPro"/>
</dbReference>
<dbReference type="Gene3D" id="2.70.150.10">
    <property type="entry name" value="Calcium-transporting ATPase, cytoplasmic transduction domain A"/>
    <property type="match status" value="1"/>
</dbReference>
<keyword evidence="13" id="KW-0732">Signal</keyword>
<evidence type="ECO:0000313" key="15">
    <source>
        <dbReference type="EMBL" id="CEM24578.1"/>
    </source>
</evidence>
<dbReference type="InterPro" id="IPR036412">
    <property type="entry name" value="HAD-like_sf"/>
</dbReference>
<dbReference type="PANTHER" id="PTHR45630:SF11">
    <property type="entry name" value="CATION-TRANSPORTING P-TYPE ATPASE N-TERMINAL DOMAIN-CONTAINING PROTEIN"/>
    <property type="match status" value="1"/>
</dbReference>
<dbReference type="InterPro" id="IPR008250">
    <property type="entry name" value="ATPase_P-typ_transduc_dom_A_sf"/>
</dbReference>
<evidence type="ECO:0000259" key="14">
    <source>
        <dbReference type="Pfam" id="PF00122"/>
    </source>
</evidence>
<dbReference type="InterPro" id="IPR006544">
    <property type="entry name" value="P-type_TPase_V"/>
</dbReference>
<dbReference type="SUPFAM" id="SSF81653">
    <property type="entry name" value="Calcium ATPase, transduction domain A"/>
    <property type="match status" value="1"/>
</dbReference>
<dbReference type="NCBIfam" id="TIGR01494">
    <property type="entry name" value="ATPase_P-type"/>
    <property type="match status" value="1"/>
</dbReference>
<keyword evidence="3 12" id="KW-0812">Transmembrane</keyword>
<feature type="region of interest" description="Disordered" evidence="11">
    <location>
        <begin position="1485"/>
        <end position="1551"/>
    </location>
</feature>
<keyword evidence="9 12" id="KW-1133">Transmembrane helix</keyword>
<dbReference type="GO" id="GO:0046872">
    <property type="term" value="F:metal ion binding"/>
    <property type="evidence" value="ECO:0007669"/>
    <property type="project" value="UniProtKB-KW"/>
</dbReference>
<proteinExistence type="inferred from homology"/>
<keyword evidence="6" id="KW-0067">ATP-binding</keyword>
<dbReference type="InterPro" id="IPR018303">
    <property type="entry name" value="ATPase_P-typ_P_site"/>
</dbReference>
<evidence type="ECO:0000256" key="4">
    <source>
        <dbReference type="ARBA" id="ARBA00022723"/>
    </source>
</evidence>
<evidence type="ECO:0000256" key="13">
    <source>
        <dbReference type="SAM" id="SignalP"/>
    </source>
</evidence>
<keyword evidence="7" id="KW-0460">Magnesium</keyword>
<gene>
    <name evidence="15" type="ORF">Cvel_20617</name>
</gene>
<feature type="region of interest" description="Disordered" evidence="11">
    <location>
        <begin position="704"/>
        <end position="729"/>
    </location>
</feature>
<dbReference type="InterPro" id="IPR059000">
    <property type="entry name" value="ATPase_P-type_domA"/>
</dbReference>
<keyword evidence="4" id="KW-0479">Metal-binding</keyword>
<dbReference type="PROSITE" id="PS00154">
    <property type="entry name" value="ATPASE_E1_E2"/>
    <property type="match status" value="1"/>
</dbReference>
<dbReference type="InterPro" id="IPR023214">
    <property type="entry name" value="HAD_sf"/>
</dbReference>
<evidence type="ECO:0000256" key="3">
    <source>
        <dbReference type="ARBA" id="ARBA00022692"/>
    </source>
</evidence>
<dbReference type="SFLD" id="SFLDS00003">
    <property type="entry name" value="Haloacid_Dehalogenase"/>
    <property type="match status" value="1"/>
</dbReference>
<evidence type="ECO:0000256" key="8">
    <source>
        <dbReference type="ARBA" id="ARBA00022967"/>
    </source>
</evidence>
<evidence type="ECO:0000256" key="7">
    <source>
        <dbReference type="ARBA" id="ARBA00022842"/>
    </source>
</evidence>
<feature type="transmembrane region" description="Helical" evidence="12">
    <location>
        <begin position="1394"/>
        <end position="1412"/>
    </location>
</feature>
<dbReference type="GO" id="GO:0016887">
    <property type="term" value="F:ATP hydrolysis activity"/>
    <property type="evidence" value="ECO:0007669"/>
    <property type="project" value="InterPro"/>
</dbReference>
<dbReference type="Pfam" id="PF13246">
    <property type="entry name" value="Cation_ATPase"/>
    <property type="match status" value="1"/>
</dbReference>
<reference evidence="15" key="1">
    <citation type="submission" date="2014-11" db="EMBL/GenBank/DDBJ databases">
        <authorList>
            <person name="Otto D Thomas"/>
            <person name="Naeem Raeece"/>
        </authorList>
    </citation>
    <scope>NUCLEOTIDE SEQUENCE</scope>
</reference>
<dbReference type="SUPFAM" id="SSF56784">
    <property type="entry name" value="HAD-like"/>
    <property type="match status" value="1"/>
</dbReference>
<feature type="region of interest" description="Disordered" evidence="11">
    <location>
        <begin position="42"/>
        <end position="68"/>
    </location>
</feature>
<feature type="transmembrane region" description="Helical" evidence="12">
    <location>
        <begin position="105"/>
        <end position="128"/>
    </location>
</feature>
<feature type="transmembrane region" description="Helical" evidence="12">
    <location>
        <begin position="593"/>
        <end position="616"/>
    </location>
</feature>
<feature type="chain" id="PRO_5005190095" description="P-type ATPase A domain-containing protein" evidence="13">
    <location>
        <begin position="32"/>
        <end position="1551"/>
    </location>
</feature>
<dbReference type="PRINTS" id="PR00119">
    <property type="entry name" value="CATATPASE"/>
</dbReference>
<evidence type="ECO:0000256" key="10">
    <source>
        <dbReference type="ARBA" id="ARBA00023136"/>
    </source>
</evidence>
<dbReference type="GO" id="GO:0005524">
    <property type="term" value="F:ATP binding"/>
    <property type="evidence" value="ECO:0007669"/>
    <property type="project" value="UniProtKB-KW"/>
</dbReference>
<evidence type="ECO:0000256" key="12">
    <source>
        <dbReference type="SAM" id="Phobius"/>
    </source>
</evidence>
<feature type="transmembrane region" description="Helical" evidence="12">
    <location>
        <begin position="1361"/>
        <end position="1382"/>
    </location>
</feature>
<feature type="transmembrane region" description="Helical" evidence="12">
    <location>
        <begin position="201"/>
        <end position="223"/>
    </location>
</feature>
<evidence type="ECO:0000256" key="9">
    <source>
        <dbReference type="ARBA" id="ARBA00022989"/>
    </source>
</evidence>
<sequence length="1551" mass="166337">MTRASQGASTAVLSAVLTLMILFFLTTCTDSVKLPSTVHSNFRSSSLEVPPSLSHDPNTKNTTGGDPSSLPGFLQFHTTAAATEAAISRYPTGPEPTKTPLISNYLTYAPLIIVYIFVLGVIANSIAWHLHRRKPIEREGILFAHSTHRRLSAILQSADLVGDVEQQKRTVASLDFDLKGSGDELEVTCLKKCAWGSISQVLISSVSVLFMVLYFFVCLDQYLGCQIRGVDSLCYYGYYAFTGGFDRNALFMFGLWCCCMPWYSFLMFVSAQQFWERWVRMPCNAAEADAVFVRAVTGEGFVRSGVATIQRGGEGREGSNGPVDFFVFEGKRYIRNASGTGFGAALVDLPSGDFGELHRVGAAGLSTEAARRVQQVVGPNAIDFKRQTFAALVQKEFCQPFYLYQFGSYMWWVWFSYLVVGLAMASMAILAGFAKVFVTANAEATLEKITSHRSSAEVLRSREWKELDATHLVPGDVIRVKGDGSLFPCDCVLLRGTCVCDEAALTGEARPIEKVAVPPGESKEGNKGGEIPARHRLFAGTIAMQALGPNGEQGGAEALVTATGLQTGKGELLSSILFPRAPDRMRWDADMPVVWIGLFVYAAACFVFALRAVMAARPDTSFVVVLTLGIFTISQTLSPMLPVALSAGQVRAYGRLKERGIVCVNPERIAVAGKVRVMCLDKTGTLTKDDLDFIGAAPVKVGAEHANDQSQLHPPTRPETPSQGTSSVFSSLSSEQSLDLLLGLASCHAVADFGGHLVGNQVEVQMASAAGWSIENVDGRTLGDGAGPLGPSAFCRLSPPEVHRKAQGARRLLVLRRCEFDHARQTMSVVVQEEGGGRLFVFCKGSFEAISARCDCTLTDTSGVLPKSKQGGGPPPSIQSEGAIEQEARLYALDGCYVIALAGKEVAPGSLNSPSDLQALSRDAIEKDLCFMSLLLFRNELKDCTREAVLQLRTGGIRPLVVTGDNAQCGQYIARQSGVVGREDAEILLGEVFPIDDARRLPRVSEAMGADEKARAVVSYHSRRRSSLMLGAFAETLAGQEGVSEGAGAYLSVDRRRHSLGDSDTHTGFAIMWTDVRGGKGWYSTREVATLPGLWDGGVQLAVTGGAWDNLLETGGLEVPVERGAGGSAEEGSGVPLLFFIRLFARMTPAGKVQVIEEFKRRGNITGMVGDGGNDCGALRASHVGVAFSEADASIVSPFTAKDKSVNSVVDLLREGRGALHTSFACFFFALLFGLLFSLIKIASFSLGILLCPAAYLTIDIGGLLGLTFLMSLVEPLKGDAGPEGAAEVHPGTKAMHRMSPTDSLLSRPSAMTAIGFFVAHAVTLAVALAIMASHPDYTPFPVKLAKAQEWYLMSDGWEGTVVFVIAINGIVSTALVLSFGFVFREPVWKSRPVFFACLGLMAFTAFLLLGPSNPISQMWHMASEDYNGSPPVKGSVWEKYQADGGKPSPAMSLPFRGLLQLLAVTNLAALAAWKLWMVDRQPAPGRGEVQASDDRSLPETAVVDPSEASQGSGGDKQQSLATPGQRGNGVVPLSVWTSEKGTPLRCPVPI</sequence>
<dbReference type="SFLD" id="SFLDF00027">
    <property type="entry name" value="p-type_atpase"/>
    <property type="match status" value="1"/>
</dbReference>
<dbReference type="EMBL" id="CDMZ01000955">
    <property type="protein sequence ID" value="CEM24578.1"/>
    <property type="molecule type" value="Genomic_DNA"/>
</dbReference>
<feature type="transmembrane region" description="Helical" evidence="12">
    <location>
        <begin position="409"/>
        <end position="433"/>
    </location>
</feature>
<feature type="compositionally biased region" description="Polar residues" evidence="11">
    <location>
        <begin position="55"/>
        <end position="66"/>
    </location>
</feature>
<dbReference type="Gene3D" id="3.40.1110.10">
    <property type="entry name" value="Calcium-transporting ATPase, cytoplasmic domain N"/>
    <property type="match status" value="1"/>
</dbReference>
<dbReference type="InterPro" id="IPR001757">
    <property type="entry name" value="P_typ_ATPase"/>
</dbReference>
<dbReference type="InterPro" id="IPR023299">
    <property type="entry name" value="ATPase_P-typ_cyto_dom_N"/>
</dbReference>
<evidence type="ECO:0000256" key="2">
    <source>
        <dbReference type="ARBA" id="ARBA00006000"/>
    </source>
</evidence>
<dbReference type="InterPro" id="IPR023298">
    <property type="entry name" value="ATPase_P-typ_TM_dom_sf"/>
</dbReference>
<dbReference type="InterPro" id="IPR044492">
    <property type="entry name" value="P_typ_ATPase_HD_dom"/>
</dbReference>
<keyword evidence="8" id="KW-1278">Translocase</keyword>
<evidence type="ECO:0000256" key="5">
    <source>
        <dbReference type="ARBA" id="ARBA00022741"/>
    </source>
</evidence>
<name>A0A0G4G7V3_9ALVE</name>
<comment type="similarity">
    <text evidence="2">Belongs to the cation transport ATPase (P-type) (TC 3.A.3) family. Type V subfamily.</text>
</comment>
<dbReference type="PANTHER" id="PTHR45630">
    <property type="entry name" value="CATION-TRANSPORTING ATPASE-RELATED"/>
    <property type="match status" value="1"/>
</dbReference>